<proteinExistence type="predicted"/>
<organism evidence="2 3">
    <name type="scientific">Frankliniella fusca</name>
    <dbReference type="NCBI Taxonomy" id="407009"/>
    <lineage>
        <taxon>Eukaryota</taxon>
        <taxon>Metazoa</taxon>
        <taxon>Ecdysozoa</taxon>
        <taxon>Arthropoda</taxon>
        <taxon>Hexapoda</taxon>
        <taxon>Insecta</taxon>
        <taxon>Pterygota</taxon>
        <taxon>Neoptera</taxon>
        <taxon>Paraneoptera</taxon>
        <taxon>Thysanoptera</taxon>
        <taxon>Terebrantia</taxon>
        <taxon>Thripoidea</taxon>
        <taxon>Thripidae</taxon>
        <taxon>Frankliniella</taxon>
    </lineage>
</organism>
<dbReference type="InterPro" id="IPR036691">
    <property type="entry name" value="Endo/exonu/phosph_ase_sf"/>
</dbReference>
<reference evidence="2" key="2">
    <citation type="journal article" date="2023" name="BMC Genomics">
        <title>Pest status, molecular evolution, and epigenetic factors derived from the genome assembly of Frankliniella fusca, a thysanopteran phytovirus vector.</title>
        <authorList>
            <person name="Catto M.A."/>
            <person name="Labadie P.E."/>
            <person name="Jacobson A.L."/>
            <person name="Kennedy G.G."/>
            <person name="Srinivasan R."/>
            <person name="Hunt B.G."/>
        </authorList>
    </citation>
    <scope>NUCLEOTIDE SEQUENCE</scope>
    <source>
        <strain evidence="2">PL_HMW_Pooled</strain>
    </source>
</reference>
<sequence length="668" mass="71260">MQKATEQTADKFFPKSQAKATPGKEANWTKKPLAIPNHNAEGNRTGKSSWSEAFHVAAHLYDRQIHVIGKIGVLQTYGRTTNDPLLVEISEEALKKTLKIPENGYHMDDAPYATSPRMANAPHQSARAPAPRALTPANGAPAPAAASARSATVQLASPAAALSPCSSLGCVSRKVSDSPERTQHHSSLDLPEYDYHMAGASHATSPWTPAAPHQSASAPAPTTLTPARGAPAPKGPAPAAAASAPSATAHLASAPAALRPWSGFGCGEASVSPECIQHPEPDSEGNPDGACPSRFARSGGCPGAADWKALGAPTQLCHGGVPSAPPSVLVQPSISPGMKSLPRRRRRSSGGGRPSSNGSTATDDDDHGDDAEALPSASRHPTSHAATATGHFLTACDGQRSASTPSETSSDLSAKTISDFSGRSLHLSKKMTVRDFAIWTVRTSAKDAHEKITKRKLKAIFGLTVKFCETLALFNGQWVETAESLRSFFKEQELDLIQKNFVLFEKTFSLVKKIWRLGSDYGEEMEMSTATSSSLSLPSSLHQYIQRVSSKNLVICGDIRNYKSSIDLNGKQLVNILQQNGLHTITNSSTRVTNISESAIHHIITNLDCKKYVSKCDIETSLSDRCMKCISYVTYYSLVGKRVFTVKSKAVFFRAIKKSKLGSSISGN</sequence>
<feature type="compositionally biased region" description="Low complexity" evidence="1">
    <location>
        <begin position="126"/>
        <end position="145"/>
    </location>
</feature>
<accession>A0AAE1LG23</accession>
<protein>
    <submittedName>
        <fullName evidence="2">Tyrosine decarboxylase 2</fullName>
    </submittedName>
</protein>
<feature type="compositionally biased region" description="Low complexity" evidence="1">
    <location>
        <begin position="210"/>
        <end position="244"/>
    </location>
</feature>
<feature type="region of interest" description="Disordered" evidence="1">
    <location>
        <begin position="110"/>
        <end position="145"/>
    </location>
</feature>
<dbReference type="Proteomes" id="UP001219518">
    <property type="component" value="Unassembled WGS sequence"/>
</dbReference>
<evidence type="ECO:0000313" key="2">
    <source>
        <dbReference type="EMBL" id="KAK3916762.1"/>
    </source>
</evidence>
<feature type="region of interest" description="Disordered" evidence="1">
    <location>
        <begin position="1"/>
        <end position="46"/>
    </location>
</feature>
<dbReference type="AlphaFoldDB" id="A0AAE1LG23"/>
<feature type="compositionally biased region" description="Acidic residues" evidence="1">
    <location>
        <begin position="362"/>
        <end position="372"/>
    </location>
</feature>
<evidence type="ECO:0000313" key="3">
    <source>
        <dbReference type="Proteomes" id="UP001219518"/>
    </source>
</evidence>
<gene>
    <name evidence="2" type="ORF">KUF71_025861</name>
</gene>
<dbReference type="EMBL" id="JAHWGI010000591">
    <property type="protein sequence ID" value="KAK3916762.1"/>
    <property type="molecule type" value="Genomic_DNA"/>
</dbReference>
<feature type="region of interest" description="Disordered" evidence="1">
    <location>
        <begin position="170"/>
        <end position="189"/>
    </location>
</feature>
<dbReference type="Gene3D" id="3.60.10.10">
    <property type="entry name" value="Endonuclease/exonuclease/phosphatase"/>
    <property type="match status" value="1"/>
</dbReference>
<feature type="region of interest" description="Disordered" evidence="1">
    <location>
        <begin position="201"/>
        <end position="244"/>
    </location>
</feature>
<feature type="compositionally biased region" description="Basic and acidic residues" evidence="1">
    <location>
        <begin position="174"/>
        <end position="187"/>
    </location>
</feature>
<keyword evidence="3" id="KW-1185">Reference proteome</keyword>
<comment type="caution">
    <text evidence="2">The sequence shown here is derived from an EMBL/GenBank/DDBJ whole genome shotgun (WGS) entry which is preliminary data.</text>
</comment>
<feature type="region of interest" description="Disordered" evidence="1">
    <location>
        <begin position="323"/>
        <end position="385"/>
    </location>
</feature>
<evidence type="ECO:0000256" key="1">
    <source>
        <dbReference type="SAM" id="MobiDB-lite"/>
    </source>
</evidence>
<reference evidence="2" key="1">
    <citation type="submission" date="2021-07" db="EMBL/GenBank/DDBJ databases">
        <authorList>
            <person name="Catto M.A."/>
            <person name="Jacobson A."/>
            <person name="Kennedy G."/>
            <person name="Labadie P."/>
            <person name="Hunt B.G."/>
            <person name="Srinivasan R."/>
        </authorList>
    </citation>
    <scope>NUCLEOTIDE SEQUENCE</scope>
    <source>
        <strain evidence="2">PL_HMW_Pooled</strain>
        <tissue evidence="2">Head</tissue>
    </source>
</reference>
<name>A0AAE1LG23_9NEOP</name>